<reference evidence="1" key="1">
    <citation type="submission" date="2016-12" db="EMBL/GenBank/DDBJ databases">
        <title>Genome sequence of Streptomyces antioxidans MUSC 164.</title>
        <authorList>
            <person name="Lee L.-H."/>
            <person name="Ser H.-L."/>
        </authorList>
    </citation>
    <scope>NUCLEOTIDE SEQUENCE [LARGE SCALE GENOMIC DNA]</scope>
    <source>
        <strain evidence="1">MUSC 164</strain>
    </source>
</reference>
<evidence type="ECO:0000313" key="2">
    <source>
        <dbReference type="Proteomes" id="UP000033615"/>
    </source>
</evidence>
<comment type="caution">
    <text evidence="1">The sequence shown here is derived from an EMBL/GenBank/DDBJ whole genome shotgun (WGS) entry which is preliminary data.</text>
</comment>
<dbReference type="InterPro" id="IPR053977">
    <property type="entry name" value="Rv2466c-like"/>
</dbReference>
<accession>A0A1V4D535</accession>
<dbReference type="SUPFAM" id="SSF52833">
    <property type="entry name" value="Thioredoxin-like"/>
    <property type="match status" value="1"/>
</dbReference>
<gene>
    <name evidence="1" type="ORF">VT50_0215680</name>
</gene>
<sequence length="207" mass="22669">MSTAVGTTDTGVETGWTVDFWLDPACPLTRHTARWITQIAGQVPLDVRWRVMSLSVLNEHREDDPEDDPDGFLWIPARVAAAIQTEHGHDALGAFYDALWTDSDGTEREWIGDIGEALRRTGLPAELAEAGTSADYEAELRASHHDGVDRIDAEIGTPVLAIVTPEGARRAFFGPVLNAVPAVTDQFRLWNAIALLTDVPAFRELKG</sequence>
<protein>
    <submittedName>
        <fullName evidence="1">Disulfide bond formation protein DsbA</fullName>
    </submittedName>
</protein>
<dbReference type="InterPro" id="IPR036249">
    <property type="entry name" value="Thioredoxin-like_sf"/>
</dbReference>
<dbReference type="Pfam" id="PF22234">
    <property type="entry name" value="Rv2466c-like"/>
    <property type="match status" value="1"/>
</dbReference>
<proteinExistence type="predicted"/>
<dbReference type="RefSeq" id="WP_046090099.1">
    <property type="nucleotide sequence ID" value="NZ_LAKD02000038.1"/>
</dbReference>
<dbReference type="OrthoDB" id="4125991at2"/>
<dbReference type="AlphaFoldDB" id="A0A1V4D535"/>
<organism evidence="1 2">
    <name type="scientific">Streptomyces antioxidans</name>
    <dbReference type="NCBI Taxonomy" id="1507734"/>
    <lineage>
        <taxon>Bacteria</taxon>
        <taxon>Bacillati</taxon>
        <taxon>Actinomycetota</taxon>
        <taxon>Actinomycetes</taxon>
        <taxon>Kitasatosporales</taxon>
        <taxon>Streptomycetaceae</taxon>
        <taxon>Streptomyces</taxon>
    </lineage>
</organism>
<dbReference type="EMBL" id="LAKD02000038">
    <property type="protein sequence ID" value="OPF79506.1"/>
    <property type="molecule type" value="Genomic_DNA"/>
</dbReference>
<dbReference type="Proteomes" id="UP000033615">
    <property type="component" value="Unassembled WGS sequence"/>
</dbReference>
<keyword evidence="2" id="KW-1185">Reference proteome</keyword>
<name>A0A1V4D535_9ACTN</name>
<evidence type="ECO:0000313" key="1">
    <source>
        <dbReference type="EMBL" id="OPF79506.1"/>
    </source>
</evidence>
<dbReference type="Gene3D" id="3.40.30.10">
    <property type="entry name" value="Glutaredoxin"/>
    <property type="match status" value="1"/>
</dbReference>